<dbReference type="InterPro" id="IPR023346">
    <property type="entry name" value="Lysozyme-like_dom_sf"/>
</dbReference>
<keyword evidence="2" id="KW-0732">Signal</keyword>
<proteinExistence type="predicted"/>
<dbReference type="Pfam" id="PF01464">
    <property type="entry name" value="SLT"/>
    <property type="match status" value="1"/>
</dbReference>
<protein>
    <submittedName>
        <fullName evidence="4">Glycoside hydrolase family 23 protein</fullName>
    </submittedName>
</protein>
<organism evidence="4 5">
    <name type="scientific">Lactarius akahatsu</name>
    <dbReference type="NCBI Taxonomy" id="416441"/>
    <lineage>
        <taxon>Eukaryota</taxon>
        <taxon>Fungi</taxon>
        <taxon>Dikarya</taxon>
        <taxon>Basidiomycota</taxon>
        <taxon>Agaricomycotina</taxon>
        <taxon>Agaricomycetes</taxon>
        <taxon>Russulales</taxon>
        <taxon>Russulaceae</taxon>
        <taxon>Lactarius</taxon>
    </lineage>
</organism>
<dbReference type="InterPro" id="IPR008258">
    <property type="entry name" value="Transglycosylase_SLT_dom_1"/>
</dbReference>
<gene>
    <name evidence="4" type="ORF">EDB92DRAFT_1852012</name>
</gene>
<dbReference type="GO" id="GO:0016787">
    <property type="term" value="F:hydrolase activity"/>
    <property type="evidence" value="ECO:0007669"/>
    <property type="project" value="UniProtKB-KW"/>
</dbReference>
<dbReference type="Gene3D" id="1.10.530.10">
    <property type="match status" value="1"/>
</dbReference>
<accession>A0AAD4LNW4</accession>
<feature type="chain" id="PRO_5041984888" evidence="2">
    <location>
        <begin position="22"/>
        <end position="322"/>
    </location>
</feature>
<keyword evidence="5" id="KW-1185">Reference proteome</keyword>
<evidence type="ECO:0000256" key="2">
    <source>
        <dbReference type="SAM" id="SignalP"/>
    </source>
</evidence>
<sequence>MKFSIGLATFTILLATAIVEATWLDAAAHKRHAAHVNNARDVAHRAGKRCKPRPPGQSSSVHHANPTPTHPADNSPPNVPTKDSAPKASSEKPPVQTPASEPSGLIRVGSGQCGSPGASKKVTKLSGPNGNIDWINCGITGGGWTPPHVEIKQLVTVTLASARHTAFAPCHDNIIATFEKYGNIHGIPSILLASFAMQESSCNPSAVGGAGEQGLMQITREKCKGAPGGNCQDIDFNIRTGAEFFATLLAVNNGDIFTTIGKYNGWHHGMTYSDATSAANTHCCSCQNNLDYVHQFVNGWLQGMDAYDAGLGKYFNLERCHQ</sequence>
<keyword evidence="4" id="KW-0378">Hydrolase</keyword>
<dbReference type="AlphaFoldDB" id="A0AAD4LNW4"/>
<dbReference type="SUPFAM" id="SSF53955">
    <property type="entry name" value="Lysozyme-like"/>
    <property type="match status" value="1"/>
</dbReference>
<reference evidence="4" key="1">
    <citation type="submission" date="2022-01" db="EMBL/GenBank/DDBJ databases">
        <title>Comparative genomics reveals a dynamic genome evolution in the ectomycorrhizal milk-cap (Lactarius) mushrooms.</title>
        <authorList>
            <consortium name="DOE Joint Genome Institute"/>
            <person name="Lebreton A."/>
            <person name="Tang N."/>
            <person name="Kuo A."/>
            <person name="LaButti K."/>
            <person name="Drula E."/>
            <person name="Barry K."/>
            <person name="Clum A."/>
            <person name="Lipzen A."/>
            <person name="Mousain D."/>
            <person name="Ng V."/>
            <person name="Wang R."/>
            <person name="Wang X."/>
            <person name="Dai Y."/>
            <person name="Henrissat B."/>
            <person name="Grigoriev I.V."/>
            <person name="Guerin-Laguette A."/>
            <person name="Yu F."/>
            <person name="Martin F.M."/>
        </authorList>
    </citation>
    <scope>NUCLEOTIDE SEQUENCE</scope>
    <source>
        <strain evidence="4">QP</strain>
    </source>
</reference>
<evidence type="ECO:0000256" key="1">
    <source>
        <dbReference type="SAM" id="MobiDB-lite"/>
    </source>
</evidence>
<evidence type="ECO:0000259" key="3">
    <source>
        <dbReference type="Pfam" id="PF01464"/>
    </source>
</evidence>
<feature type="signal peptide" evidence="2">
    <location>
        <begin position="1"/>
        <end position="21"/>
    </location>
</feature>
<feature type="region of interest" description="Disordered" evidence="1">
    <location>
        <begin position="40"/>
        <end position="125"/>
    </location>
</feature>
<comment type="caution">
    <text evidence="4">The sequence shown here is derived from an EMBL/GenBank/DDBJ whole genome shotgun (WGS) entry which is preliminary data.</text>
</comment>
<evidence type="ECO:0000313" key="5">
    <source>
        <dbReference type="Proteomes" id="UP001201163"/>
    </source>
</evidence>
<dbReference type="EMBL" id="JAKELL010000016">
    <property type="protein sequence ID" value="KAH8993969.1"/>
    <property type="molecule type" value="Genomic_DNA"/>
</dbReference>
<name>A0AAD4LNW4_9AGAM</name>
<evidence type="ECO:0000313" key="4">
    <source>
        <dbReference type="EMBL" id="KAH8993969.1"/>
    </source>
</evidence>
<feature type="domain" description="Transglycosylase SLT" evidence="3">
    <location>
        <begin position="178"/>
        <end position="265"/>
    </location>
</feature>
<dbReference type="Proteomes" id="UP001201163">
    <property type="component" value="Unassembled WGS sequence"/>
</dbReference>